<feature type="non-terminal residue" evidence="1">
    <location>
        <position position="1"/>
    </location>
</feature>
<dbReference type="Proteomes" id="UP000629713">
    <property type="component" value="Unassembled WGS sequence"/>
</dbReference>
<sequence length="226" mass="23072">MAALLALGSPPVPEIFATMEEGPVPGGTNPGEAWLESHGRRLGHSVAGTWLRPDGRESLECREATTGRALAVLPAADSSDVAAAWPRVTQAPVRSRCDPSVPPVPLSPCPPRLAATLSGDRGLALSSLLSLAGGRPLCRTLGADLPLALRLLQEPAGGAQLGPPGLEGWRPLGVVAVVLGGPCSLPVLLWKLGPLLAMGECRGTLGDIRGPRGQLGTVGTLGVPED</sequence>
<protein>
    <submittedName>
        <fullName evidence="1">A16A1 dehydrogenase</fullName>
    </submittedName>
</protein>
<dbReference type="Gene3D" id="3.40.605.10">
    <property type="entry name" value="Aldehyde Dehydrogenase, Chain A, domain 1"/>
    <property type="match status" value="1"/>
</dbReference>
<feature type="non-terminal residue" evidence="1">
    <location>
        <position position="226"/>
    </location>
</feature>
<proteinExistence type="predicted"/>
<dbReference type="SUPFAM" id="SSF53720">
    <property type="entry name" value="ALDH-like"/>
    <property type="match status" value="1"/>
</dbReference>
<name>A0A852FZM1_PEUTA</name>
<dbReference type="AlphaFoldDB" id="A0A852FZM1"/>
<dbReference type="GO" id="GO:0016491">
    <property type="term" value="F:oxidoreductase activity"/>
    <property type="evidence" value="ECO:0007669"/>
    <property type="project" value="InterPro"/>
</dbReference>
<accession>A0A852FZM1</accession>
<comment type="caution">
    <text evidence="1">The sequence shown here is derived from an EMBL/GenBank/DDBJ whole genome shotgun (WGS) entry which is preliminary data.</text>
</comment>
<organism evidence="1 2">
    <name type="scientific">Peucedramus taeniatus</name>
    <name type="common">Olive warbler</name>
    <dbReference type="NCBI Taxonomy" id="135441"/>
    <lineage>
        <taxon>Eukaryota</taxon>
        <taxon>Metazoa</taxon>
        <taxon>Chordata</taxon>
        <taxon>Craniata</taxon>
        <taxon>Vertebrata</taxon>
        <taxon>Euteleostomi</taxon>
        <taxon>Archelosauria</taxon>
        <taxon>Archosauria</taxon>
        <taxon>Dinosauria</taxon>
        <taxon>Saurischia</taxon>
        <taxon>Theropoda</taxon>
        <taxon>Coelurosauria</taxon>
        <taxon>Aves</taxon>
        <taxon>Neognathae</taxon>
        <taxon>Neoaves</taxon>
        <taxon>Telluraves</taxon>
        <taxon>Australaves</taxon>
        <taxon>Passeriformes</taxon>
        <taxon>Passeroidea</taxon>
        <taxon>Fringillidae</taxon>
        <taxon>Peucedraminae</taxon>
        <taxon>Peucedramus</taxon>
    </lineage>
</organism>
<reference evidence="1" key="1">
    <citation type="submission" date="2019-09" db="EMBL/GenBank/DDBJ databases">
        <title>Bird 10,000 Genomes (B10K) Project - Family phase.</title>
        <authorList>
            <person name="Zhang G."/>
        </authorList>
    </citation>
    <scope>NUCLEOTIDE SEQUENCE</scope>
    <source>
        <strain evidence="1">B10K-DU-002-52</strain>
        <tissue evidence="1">Muscle</tissue>
    </source>
</reference>
<evidence type="ECO:0000313" key="2">
    <source>
        <dbReference type="Proteomes" id="UP000629713"/>
    </source>
</evidence>
<evidence type="ECO:0000313" key="1">
    <source>
        <dbReference type="EMBL" id="NXQ21163.1"/>
    </source>
</evidence>
<keyword evidence="2" id="KW-1185">Reference proteome</keyword>
<dbReference type="InterPro" id="IPR016161">
    <property type="entry name" value="Ald_DH/histidinol_DH"/>
</dbReference>
<gene>
    <name evidence="1" type="primary">Aldh16a1</name>
    <name evidence="1" type="ORF">PEUTAE_R15433</name>
</gene>
<dbReference type="InterPro" id="IPR016162">
    <property type="entry name" value="Ald_DH_N"/>
</dbReference>
<dbReference type="EMBL" id="WBNO01029004">
    <property type="protein sequence ID" value="NXQ21163.1"/>
    <property type="molecule type" value="Genomic_DNA"/>
</dbReference>